<dbReference type="HAMAP" id="MF_01537">
    <property type="entry name" value="Nucleos_phosphorylase_PpnP"/>
    <property type="match status" value="1"/>
</dbReference>
<keyword evidence="2 3" id="KW-0808">Transferase</keyword>
<evidence type="ECO:0000256" key="1">
    <source>
        <dbReference type="ARBA" id="ARBA00022676"/>
    </source>
</evidence>
<gene>
    <name evidence="3" type="primary">ppnP_8</name>
    <name evidence="3" type="ORF">SDC9_116507</name>
</gene>
<proteinExistence type="inferred from homology"/>
<dbReference type="EMBL" id="VSSQ01022950">
    <property type="protein sequence ID" value="MPM69560.1"/>
    <property type="molecule type" value="Genomic_DNA"/>
</dbReference>
<dbReference type="AlphaFoldDB" id="A0A645BVT4"/>
<organism evidence="3">
    <name type="scientific">bioreactor metagenome</name>
    <dbReference type="NCBI Taxonomy" id="1076179"/>
    <lineage>
        <taxon>unclassified sequences</taxon>
        <taxon>metagenomes</taxon>
        <taxon>ecological metagenomes</taxon>
    </lineage>
</organism>
<dbReference type="InterPro" id="IPR009664">
    <property type="entry name" value="Ppnp"/>
</dbReference>
<dbReference type="PANTHER" id="PTHR36540">
    <property type="entry name" value="PYRIMIDINE/PURINE NUCLEOSIDE PHOSPHORYLASE"/>
    <property type="match status" value="1"/>
</dbReference>
<dbReference type="Gene3D" id="2.60.120.10">
    <property type="entry name" value="Jelly Rolls"/>
    <property type="match status" value="1"/>
</dbReference>
<dbReference type="InterPro" id="IPR014710">
    <property type="entry name" value="RmlC-like_jellyroll"/>
</dbReference>
<sequence length="104" mass="11771">MEFKNATVVAKANIYFEGKVTSRTIFTAEGVKKTLGIFLPGEYRFQTGAEELMEILAGRVDIRLSGEQVYTLYTADTHFNVPANSFFDLKVYEVTDYCCTYLEA</sequence>
<dbReference type="SUPFAM" id="SSF51182">
    <property type="entry name" value="RmlC-like cupins"/>
    <property type="match status" value="1"/>
</dbReference>
<name>A0A645BVT4_9ZZZZ</name>
<keyword evidence="1 3" id="KW-0328">Glycosyltransferase</keyword>
<evidence type="ECO:0000313" key="3">
    <source>
        <dbReference type="EMBL" id="MPM69560.1"/>
    </source>
</evidence>
<dbReference type="PANTHER" id="PTHR36540:SF1">
    <property type="entry name" value="PYRIMIDINE_PURINE NUCLEOSIDE PHOSPHORYLASE"/>
    <property type="match status" value="1"/>
</dbReference>
<accession>A0A645BVT4</accession>
<evidence type="ECO:0000256" key="2">
    <source>
        <dbReference type="ARBA" id="ARBA00022679"/>
    </source>
</evidence>
<dbReference type="GO" id="GO:0016154">
    <property type="term" value="F:pyrimidine-nucleoside phosphorylase activity"/>
    <property type="evidence" value="ECO:0007669"/>
    <property type="project" value="UniProtKB-EC"/>
</dbReference>
<dbReference type="CDD" id="cd20296">
    <property type="entry name" value="cupin_PpnP-like"/>
    <property type="match status" value="1"/>
</dbReference>
<reference evidence="3" key="1">
    <citation type="submission" date="2019-08" db="EMBL/GenBank/DDBJ databases">
        <authorList>
            <person name="Kucharzyk K."/>
            <person name="Murdoch R.W."/>
            <person name="Higgins S."/>
            <person name="Loffler F."/>
        </authorList>
    </citation>
    <scope>NUCLEOTIDE SEQUENCE</scope>
</reference>
<dbReference type="GO" id="GO:0004731">
    <property type="term" value="F:purine-nucleoside phosphorylase activity"/>
    <property type="evidence" value="ECO:0007669"/>
    <property type="project" value="TreeGrafter"/>
</dbReference>
<comment type="caution">
    <text evidence="3">The sequence shown here is derived from an EMBL/GenBank/DDBJ whole genome shotgun (WGS) entry which is preliminary data.</text>
</comment>
<protein>
    <submittedName>
        <fullName evidence="3">Pyrimidine/purine nucleoside phosphorylase</fullName>
        <ecNumber evidence="3">2.4.2.2</ecNumber>
    </submittedName>
</protein>
<dbReference type="EC" id="2.4.2.2" evidence="3"/>
<dbReference type="GO" id="GO:0005829">
    <property type="term" value="C:cytosol"/>
    <property type="evidence" value="ECO:0007669"/>
    <property type="project" value="TreeGrafter"/>
</dbReference>
<dbReference type="Pfam" id="PF06865">
    <property type="entry name" value="Ppnp"/>
    <property type="match status" value="1"/>
</dbReference>
<dbReference type="InterPro" id="IPR011051">
    <property type="entry name" value="RmlC_Cupin_sf"/>
</dbReference>